<evidence type="ECO:0000313" key="2">
    <source>
        <dbReference type="EMBL" id="CAG8685007.1"/>
    </source>
</evidence>
<dbReference type="Proteomes" id="UP000789759">
    <property type="component" value="Unassembled WGS sequence"/>
</dbReference>
<evidence type="ECO:0000313" key="3">
    <source>
        <dbReference type="Proteomes" id="UP000789759"/>
    </source>
</evidence>
<sequence length="202" mass="23008">MVKPSTIIKASNILAYLLFLAVNIIWGFGPNQGKSPYNHDSVNTYINPAFFTFYIWAIIHLFLAGFEKYPSQDKYELFLIHIPFSLYHAWIFVLTILTTFASFTPYKSNINDEGPTIVVLVLVIIALILMEVVAIVYIERFKDVAGASIIAWTLFGIAVEQEDLLIHWIALALMVLCGLHIFKPYMMKMVRKDSGSSIFSFK</sequence>
<keyword evidence="3" id="KW-1185">Reference proteome</keyword>
<dbReference type="OrthoDB" id="5586934at2759"/>
<gene>
    <name evidence="2" type="ORF">CPELLU_LOCUS11014</name>
</gene>
<dbReference type="AlphaFoldDB" id="A0A9N9EN06"/>
<accession>A0A9N9EN06</accession>
<feature type="transmembrane region" description="Helical" evidence="1">
    <location>
        <begin position="12"/>
        <end position="29"/>
    </location>
</feature>
<feature type="transmembrane region" description="Helical" evidence="1">
    <location>
        <begin position="49"/>
        <end position="66"/>
    </location>
</feature>
<reference evidence="2" key="1">
    <citation type="submission" date="2021-06" db="EMBL/GenBank/DDBJ databases">
        <authorList>
            <person name="Kallberg Y."/>
            <person name="Tangrot J."/>
            <person name="Rosling A."/>
        </authorList>
    </citation>
    <scope>NUCLEOTIDE SEQUENCE</scope>
    <source>
        <strain evidence="2">FL966</strain>
    </source>
</reference>
<dbReference type="EMBL" id="CAJVQA010009445">
    <property type="protein sequence ID" value="CAG8685007.1"/>
    <property type="molecule type" value="Genomic_DNA"/>
</dbReference>
<keyword evidence="1" id="KW-1133">Transmembrane helix</keyword>
<proteinExistence type="predicted"/>
<feature type="transmembrane region" description="Helical" evidence="1">
    <location>
        <begin position="165"/>
        <end position="182"/>
    </location>
</feature>
<feature type="transmembrane region" description="Helical" evidence="1">
    <location>
        <begin position="115"/>
        <end position="137"/>
    </location>
</feature>
<protein>
    <submittedName>
        <fullName evidence="2">1751_t:CDS:1</fullName>
    </submittedName>
</protein>
<name>A0A9N9EN06_9GLOM</name>
<evidence type="ECO:0000256" key="1">
    <source>
        <dbReference type="SAM" id="Phobius"/>
    </source>
</evidence>
<keyword evidence="1" id="KW-0472">Membrane</keyword>
<keyword evidence="1" id="KW-0812">Transmembrane</keyword>
<organism evidence="2 3">
    <name type="scientific">Cetraspora pellucida</name>
    <dbReference type="NCBI Taxonomy" id="1433469"/>
    <lineage>
        <taxon>Eukaryota</taxon>
        <taxon>Fungi</taxon>
        <taxon>Fungi incertae sedis</taxon>
        <taxon>Mucoromycota</taxon>
        <taxon>Glomeromycotina</taxon>
        <taxon>Glomeromycetes</taxon>
        <taxon>Diversisporales</taxon>
        <taxon>Gigasporaceae</taxon>
        <taxon>Cetraspora</taxon>
    </lineage>
</organism>
<feature type="transmembrane region" description="Helical" evidence="1">
    <location>
        <begin position="144"/>
        <end position="159"/>
    </location>
</feature>
<feature type="transmembrane region" description="Helical" evidence="1">
    <location>
        <begin position="78"/>
        <end position="103"/>
    </location>
</feature>
<comment type="caution">
    <text evidence="2">The sequence shown here is derived from an EMBL/GenBank/DDBJ whole genome shotgun (WGS) entry which is preliminary data.</text>
</comment>